<feature type="transmembrane region" description="Helical" evidence="1">
    <location>
        <begin position="139"/>
        <end position="160"/>
    </location>
</feature>
<name>A0A4U1MKA4_9BACL</name>
<sequence>MKLDNDTLLRIYLYCILGIYVSLSFVYVRPLQVEEWIVISIIGSVAVLFELRPISLPSDEELSFVSPLLFISGVIYGFFPTACIVLIFSIILVFTKPAAWKPIFFNGAQYALSSYVALQAYQLAGGEIGSLSLNNVLSYVLYIVCYQLMNLLLVNIFIYIRNRSFISLDVKSTVVYLNLMAFGTLVTKVIEQGEIMGIVLFAVVLWGLGISYRTYYKMYNDFKMLSIKDGLTNLYNHRFFQQKIEEVVQTGKEVSLFLIDLDFFKTYNDHFGHPQGDTLLKEISSLLLDHSPNDAYTCRYGGEEFAIILPGHSQTEAFELAEEIRKSISERAFYGAESMPLDCITVSIGISTYPTIVDTKEQLIKTADMALYEAKKMRNNVVAYSPRIEKTSDLVNT</sequence>
<evidence type="ECO:0000313" key="3">
    <source>
        <dbReference type="EMBL" id="TKD70840.1"/>
    </source>
</evidence>
<feature type="transmembrane region" description="Helical" evidence="1">
    <location>
        <begin position="12"/>
        <end position="30"/>
    </location>
</feature>
<protein>
    <submittedName>
        <fullName evidence="3">GGDEF domain-containing protein</fullName>
    </submittedName>
</protein>
<dbReference type="InterPro" id="IPR029787">
    <property type="entry name" value="Nucleotide_cyclase"/>
</dbReference>
<dbReference type="NCBIfam" id="TIGR00254">
    <property type="entry name" value="GGDEF"/>
    <property type="match status" value="1"/>
</dbReference>
<dbReference type="EMBL" id="SWFM01000002">
    <property type="protein sequence ID" value="TKD70840.1"/>
    <property type="molecule type" value="Genomic_DNA"/>
</dbReference>
<feature type="domain" description="GGDEF" evidence="2">
    <location>
        <begin position="252"/>
        <end position="386"/>
    </location>
</feature>
<dbReference type="Gene3D" id="3.30.70.270">
    <property type="match status" value="1"/>
</dbReference>
<keyword evidence="1" id="KW-1133">Transmembrane helix</keyword>
<dbReference type="FunFam" id="3.30.70.270:FF:000001">
    <property type="entry name" value="Diguanylate cyclase domain protein"/>
    <property type="match status" value="1"/>
</dbReference>
<dbReference type="GO" id="GO:1902201">
    <property type="term" value="P:negative regulation of bacterial-type flagellum-dependent cell motility"/>
    <property type="evidence" value="ECO:0007669"/>
    <property type="project" value="TreeGrafter"/>
</dbReference>
<dbReference type="AlphaFoldDB" id="A0A4U1MKA4"/>
<reference evidence="3 4" key="1">
    <citation type="submission" date="2019-04" db="EMBL/GenBank/DDBJ databases">
        <title>Genome sequence of Bacillus hwajinpoensis strain Y2.</title>
        <authorList>
            <person name="Fair J.L."/>
            <person name="Maclea K.S."/>
        </authorList>
    </citation>
    <scope>NUCLEOTIDE SEQUENCE [LARGE SCALE GENOMIC DNA]</scope>
    <source>
        <strain evidence="3 4">Y2</strain>
    </source>
</reference>
<dbReference type="Pfam" id="PF00990">
    <property type="entry name" value="GGDEF"/>
    <property type="match status" value="1"/>
</dbReference>
<comment type="caution">
    <text evidence="3">The sequence shown here is derived from an EMBL/GenBank/DDBJ whole genome shotgun (WGS) entry which is preliminary data.</text>
</comment>
<keyword evidence="1" id="KW-0472">Membrane</keyword>
<feature type="transmembrane region" description="Helical" evidence="1">
    <location>
        <begin position="172"/>
        <end position="190"/>
    </location>
</feature>
<dbReference type="PROSITE" id="PS50887">
    <property type="entry name" value="GGDEF"/>
    <property type="match status" value="1"/>
</dbReference>
<dbReference type="InterPro" id="IPR000160">
    <property type="entry name" value="GGDEF_dom"/>
</dbReference>
<evidence type="ECO:0000259" key="2">
    <source>
        <dbReference type="PROSITE" id="PS50887"/>
    </source>
</evidence>
<evidence type="ECO:0000313" key="4">
    <source>
        <dbReference type="Proteomes" id="UP000310541"/>
    </source>
</evidence>
<gene>
    <name evidence="3" type="ORF">FBF83_09515</name>
</gene>
<feature type="transmembrane region" description="Helical" evidence="1">
    <location>
        <begin position="68"/>
        <end position="94"/>
    </location>
</feature>
<dbReference type="PANTHER" id="PTHR45138">
    <property type="entry name" value="REGULATORY COMPONENTS OF SENSORY TRANSDUCTION SYSTEM"/>
    <property type="match status" value="1"/>
</dbReference>
<dbReference type="CDD" id="cd01949">
    <property type="entry name" value="GGDEF"/>
    <property type="match status" value="1"/>
</dbReference>
<dbReference type="GO" id="GO:0043709">
    <property type="term" value="P:cell adhesion involved in single-species biofilm formation"/>
    <property type="evidence" value="ECO:0007669"/>
    <property type="project" value="TreeGrafter"/>
</dbReference>
<dbReference type="GO" id="GO:0005886">
    <property type="term" value="C:plasma membrane"/>
    <property type="evidence" value="ECO:0007669"/>
    <property type="project" value="TreeGrafter"/>
</dbReference>
<dbReference type="RefSeq" id="WP_136946914.1">
    <property type="nucleotide sequence ID" value="NZ_SWFM01000002.1"/>
</dbReference>
<dbReference type="InterPro" id="IPR043128">
    <property type="entry name" value="Rev_trsase/Diguanyl_cyclase"/>
</dbReference>
<organism evidence="3 4">
    <name type="scientific">Guptibacillus hwajinpoensis</name>
    <dbReference type="NCBI Taxonomy" id="208199"/>
    <lineage>
        <taxon>Bacteria</taxon>
        <taxon>Bacillati</taxon>
        <taxon>Bacillota</taxon>
        <taxon>Bacilli</taxon>
        <taxon>Bacillales</taxon>
        <taxon>Guptibacillaceae</taxon>
        <taxon>Guptibacillus</taxon>
    </lineage>
</organism>
<dbReference type="SUPFAM" id="SSF55073">
    <property type="entry name" value="Nucleotide cyclase"/>
    <property type="match status" value="1"/>
</dbReference>
<dbReference type="Proteomes" id="UP000310541">
    <property type="component" value="Unassembled WGS sequence"/>
</dbReference>
<dbReference type="PANTHER" id="PTHR45138:SF9">
    <property type="entry name" value="DIGUANYLATE CYCLASE DGCM-RELATED"/>
    <property type="match status" value="1"/>
</dbReference>
<keyword evidence="1" id="KW-0812">Transmembrane</keyword>
<feature type="transmembrane region" description="Helical" evidence="1">
    <location>
        <begin position="196"/>
        <end position="215"/>
    </location>
</feature>
<accession>A0A4U1MKA4</accession>
<dbReference type="InterPro" id="IPR050469">
    <property type="entry name" value="Diguanylate_Cyclase"/>
</dbReference>
<feature type="transmembrane region" description="Helical" evidence="1">
    <location>
        <begin position="36"/>
        <end position="56"/>
    </location>
</feature>
<dbReference type="GO" id="GO:0052621">
    <property type="term" value="F:diguanylate cyclase activity"/>
    <property type="evidence" value="ECO:0007669"/>
    <property type="project" value="TreeGrafter"/>
</dbReference>
<dbReference type="SMART" id="SM00267">
    <property type="entry name" value="GGDEF"/>
    <property type="match status" value="1"/>
</dbReference>
<proteinExistence type="predicted"/>
<dbReference type="OrthoDB" id="9759607at2"/>
<evidence type="ECO:0000256" key="1">
    <source>
        <dbReference type="SAM" id="Phobius"/>
    </source>
</evidence>